<sequence length="66" mass="7507">MPGTKSCLDDNSALRQNKILEGLLKLPENRECADCKAKYLSQIKTDDMGLNFAKFDSMDRIMFTTM</sequence>
<dbReference type="AlphaFoldDB" id="A0AA88R548"/>
<dbReference type="InterPro" id="IPR038508">
    <property type="entry name" value="ArfGAP_dom_sf"/>
</dbReference>
<dbReference type="Proteomes" id="UP001187471">
    <property type="component" value="Unassembled WGS sequence"/>
</dbReference>
<keyword evidence="2" id="KW-1185">Reference proteome</keyword>
<feature type="non-terminal residue" evidence="1">
    <location>
        <position position="66"/>
    </location>
</feature>
<evidence type="ECO:0000313" key="2">
    <source>
        <dbReference type="Proteomes" id="UP001187471"/>
    </source>
</evidence>
<reference evidence="1" key="1">
    <citation type="submission" date="2022-12" db="EMBL/GenBank/DDBJ databases">
        <title>Draft genome assemblies for two species of Escallonia (Escalloniales).</title>
        <authorList>
            <person name="Chanderbali A."/>
            <person name="Dervinis C."/>
            <person name="Anghel I."/>
            <person name="Soltis D."/>
            <person name="Soltis P."/>
            <person name="Zapata F."/>
        </authorList>
    </citation>
    <scope>NUCLEOTIDE SEQUENCE</scope>
    <source>
        <strain evidence="1">UCBG92.1500</strain>
        <tissue evidence="1">Leaf</tissue>
    </source>
</reference>
<protein>
    <submittedName>
        <fullName evidence="1">Uncharacterized protein</fullName>
    </submittedName>
</protein>
<gene>
    <name evidence="1" type="ORF">RJ640_004536</name>
</gene>
<comment type="caution">
    <text evidence="1">The sequence shown here is derived from an EMBL/GenBank/DDBJ whole genome shotgun (WGS) entry which is preliminary data.</text>
</comment>
<organism evidence="1 2">
    <name type="scientific">Escallonia rubra</name>
    <dbReference type="NCBI Taxonomy" id="112253"/>
    <lineage>
        <taxon>Eukaryota</taxon>
        <taxon>Viridiplantae</taxon>
        <taxon>Streptophyta</taxon>
        <taxon>Embryophyta</taxon>
        <taxon>Tracheophyta</taxon>
        <taxon>Spermatophyta</taxon>
        <taxon>Magnoliopsida</taxon>
        <taxon>eudicotyledons</taxon>
        <taxon>Gunneridae</taxon>
        <taxon>Pentapetalae</taxon>
        <taxon>asterids</taxon>
        <taxon>campanulids</taxon>
        <taxon>Escalloniales</taxon>
        <taxon>Escalloniaceae</taxon>
        <taxon>Escallonia</taxon>
    </lineage>
</organism>
<proteinExistence type="predicted"/>
<name>A0AA88R548_9ASTE</name>
<accession>A0AA88R548</accession>
<dbReference type="Gene3D" id="1.10.220.150">
    <property type="entry name" value="Arf GTPase activating protein"/>
    <property type="match status" value="1"/>
</dbReference>
<evidence type="ECO:0000313" key="1">
    <source>
        <dbReference type="EMBL" id="KAK2975336.1"/>
    </source>
</evidence>
<dbReference type="EMBL" id="JAVXUO010002206">
    <property type="protein sequence ID" value="KAK2975336.1"/>
    <property type="molecule type" value="Genomic_DNA"/>
</dbReference>